<feature type="transmembrane region" description="Helical" evidence="6">
    <location>
        <begin position="400"/>
        <end position="424"/>
    </location>
</feature>
<dbReference type="GO" id="GO:0005886">
    <property type="term" value="C:plasma membrane"/>
    <property type="evidence" value="ECO:0007669"/>
    <property type="project" value="UniProtKB-SubCell"/>
</dbReference>
<evidence type="ECO:0000256" key="6">
    <source>
        <dbReference type="SAM" id="Phobius"/>
    </source>
</evidence>
<dbReference type="GO" id="GO:0022857">
    <property type="term" value="F:transmembrane transporter activity"/>
    <property type="evidence" value="ECO:0007669"/>
    <property type="project" value="InterPro"/>
</dbReference>
<dbReference type="Proteomes" id="UP000230914">
    <property type="component" value="Unassembled WGS sequence"/>
</dbReference>
<comment type="caution">
    <text evidence="7">The sequence shown here is derived from an EMBL/GenBank/DDBJ whole genome shotgun (WGS) entry which is preliminary data.</text>
</comment>
<evidence type="ECO:0000256" key="1">
    <source>
        <dbReference type="ARBA" id="ARBA00004651"/>
    </source>
</evidence>
<evidence type="ECO:0000256" key="5">
    <source>
        <dbReference type="ARBA" id="ARBA00023136"/>
    </source>
</evidence>
<dbReference type="EMBL" id="PDSL01000040">
    <property type="protein sequence ID" value="PIE32935.1"/>
    <property type="molecule type" value="Genomic_DNA"/>
</dbReference>
<evidence type="ECO:0000313" key="7">
    <source>
        <dbReference type="EMBL" id="PIE32935.1"/>
    </source>
</evidence>
<sequence length="473" mass="49524">MSRPTICRSNLQNASKTDFGCLREASSRHPMIVGFWSTFLPRSSSLVERRDMGTTRLISIPRNRAWRFLFSALVVSSIGDQFTRIALFARVSAEHGGAMALTVVAIAQAVGSLISAPIGGVLADRGHGRRLLMSLDATRAAGLVGVAFSSGIAPVVVIAAVLAACSGAYTSIEGALEARLIPDESDLALANSARGAAFKLVAAVGPALAGMTIAAVGSRSAFLVDAVTFVAAIGLVLGIGRRLEVPTHRLPSAGKQGGFGEYRAGLRTIIKVSELRMVLIAFGVIVLIVGFQGPALFALVDSRFDEGARMFGLCMATLSAGSFIGAIVLGKRPTLIQRGATIVYGAMIVDSIALVGFVWSDWPAINLVAMFVMGGISAVAVVVIRFTVQARAPRDATGRALSLLDLVSRPMEFVSLGLFSLFLVVVSNRMILFGSAVVELVVGVTGVAIASRAAGSIGSTTAEHRVRSRRRAR</sequence>
<feature type="transmembrane region" description="Helical" evidence="6">
    <location>
        <begin position="221"/>
        <end position="240"/>
    </location>
</feature>
<feature type="transmembrane region" description="Helical" evidence="6">
    <location>
        <begin position="277"/>
        <end position="298"/>
    </location>
</feature>
<feature type="transmembrane region" description="Helical" evidence="6">
    <location>
        <begin position="143"/>
        <end position="169"/>
    </location>
</feature>
<feature type="transmembrane region" description="Helical" evidence="6">
    <location>
        <begin position="99"/>
        <end position="122"/>
    </location>
</feature>
<feature type="transmembrane region" description="Helical" evidence="6">
    <location>
        <begin position="341"/>
        <end position="359"/>
    </location>
</feature>
<evidence type="ECO:0000256" key="4">
    <source>
        <dbReference type="ARBA" id="ARBA00022989"/>
    </source>
</evidence>
<dbReference type="PANTHER" id="PTHR23513">
    <property type="entry name" value="INTEGRAL MEMBRANE EFFLUX PROTEIN-RELATED"/>
    <property type="match status" value="1"/>
</dbReference>
<keyword evidence="4 6" id="KW-1133">Transmembrane helix</keyword>
<dbReference type="PANTHER" id="PTHR23513:SF11">
    <property type="entry name" value="STAPHYLOFERRIN A TRANSPORTER"/>
    <property type="match status" value="1"/>
</dbReference>
<dbReference type="InterPro" id="IPR011701">
    <property type="entry name" value="MFS"/>
</dbReference>
<accession>A0A2G6KBC8</accession>
<feature type="transmembrane region" description="Helical" evidence="6">
    <location>
        <begin position="65"/>
        <end position="87"/>
    </location>
</feature>
<dbReference type="InterPro" id="IPR036259">
    <property type="entry name" value="MFS_trans_sf"/>
</dbReference>
<dbReference type="AlphaFoldDB" id="A0A2G6KBC8"/>
<proteinExistence type="predicted"/>
<gene>
    <name evidence="7" type="ORF">CSA55_02765</name>
</gene>
<feature type="transmembrane region" description="Helical" evidence="6">
    <location>
        <begin position="430"/>
        <end position="450"/>
    </location>
</feature>
<evidence type="ECO:0000313" key="8">
    <source>
        <dbReference type="Proteomes" id="UP000230914"/>
    </source>
</evidence>
<evidence type="ECO:0008006" key="9">
    <source>
        <dbReference type="Google" id="ProtNLM"/>
    </source>
</evidence>
<dbReference type="Pfam" id="PF07690">
    <property type="entry name" value="MFS_1"/>
    <property type="match status" value="1"/>
</dbReference>
<keyword evidence="2" id="KW-1003">Cell membrane</keyword>
<feature type="transmembrane region" description="Helical" evidence="6">
    <location>
        <begin position="310"/>
        <end position="329"/>
    </location>
</feature>
<keyword evidence="3 6" id="KW-0812">Transmembrane</keyword>
<dbReference type="Gene3D" id="1.20.1250.20">
    <property type="entry name" value="MFS general substrate transporter like domains"/>
    <property type="match status" value="1"/>
</dbReference>
<evidence type="ECO:0000256" key="3">
    <source>
        <dbReference type="ARBA" id="ARBA00022692"/>
    </source>
</evidence>
<comment type="subcellular location">
    <subcellularLocation>
        <location evidence="1">Cell membrane</location>
        <topology evidence="1">Multi-pass membrane protein</topology>
    </subcellularLocation>
</comment>
<reference evidence="7 8" key="1">
    <citation type="submission" date="2017-10" db="EMBL/GenBank/DDBJ databases">
        <title>Novel microbial diversity and functional potential in the marine mammal oral microbiome.</title>
        <authorList>
            <person name="Dudek N.K."/>
            <person name="Sun C.L."/>
            <person name="Burstein D."/>
            <person name="Kantor R.S."/>
            <person name="Aliaga Goltsman D.S."/>
            <person name="Bik E.M."/>
            <person name="Thomas B.C."/>
            <person name="Banfield J.F."/>
            <person name="Relman D.A."/>
        </authorList>
    </citation>
    <scope>NUCLEOTIDE SEQUENCE [LARGE SCALE GENOMIC DNA]</scope>
    <source>
        <strain evidence="7">DOLJORAL78_61_10</strain>
    </source>
</reference>
<protein>
    <recommendedName>
        <fullName evidence="9">MFS transporter</fullName>
    </recommendedName>
</protein>
<evidence type="ECO:0000256" key="2">
    <source>
        <dbReference type="ARBA" id="ARBA00022475"/>
    </source>
</evidence>
<keyword evidence="5 6" id="KW-0472">Membrane</keyword>
<organism evidence="7 8">
    <name type="scientific">Ilumatobacter coccineus</name>
    <dbReference type="NCBI Taxonomy" id="467094"/>
    <lineage>
        <taxon>Bacteria</taxon>
        <taxon>Bacillati</taxon>
        <taxon>Actinomycetota</taxon>
        <taxon>Acidimicrobiia</taxon>
        <taxon>Acidimicrobiales</taxon>
        <taxon>Ilumatobacteraceae</taxon>
        <taxon>Ilumatobacter</taxon>
    </lineage>
</organism>
<dbReference type="SUPFAM" id="SSF103473">
    <property type="entry name" value="MFS general substrate transporter"/>
    <property type="match status" value="1"/>
</dbReference>
<dbReference type="CDD" id="cd06173">
    <property type="entry name" value="MFS_MefA_like"/>
    <property type="match status" value="1"/>
</dbReference>
<feature type="transmembrane region" description="Helical" evidence="6">
    <location>
        <begin position="365"/>
        <end position="388"/>
    </location>
</feature>
<name>A0A2G6KBC8_9ACTN</name>